<gene>
    <name evidence="2" type="ORF">PIB30_070157</name>
</gene>
<reference evidence="2 3" key="1">
    <citation type="journal article" date="2023" name="Plants (Basel)">
        <title>Bridging the Gap: Combining Genomics and Transcriptomics Approaches to Understand Stylosanthes scabra, an Orphan Legume from the Brazilian Caatinga.</title>
        <authorList>
            <person name="Ferreira-Neto J.R.C."/>
            <person name="da Silva M.D."/>
            <person name="Binneck E."/>
            <person name="de Melo N.F."/>
            <person name="da Silva R.H."/>
            <person name="de Melo A.L.T.M."/>
            <person name="Pandolfi V."/>
            <person name="Bustamante F.O."/>
            <person name="Brasileiro-Vidal A.C."/>
            <person name="Benko-Iseppon A.M."/>
        </authorList>
    </citation>
    <scope>NUCLEOTIDE SEQUENCE [LARGE SCALE GENOMIC DNA]</scope>
    <source>
        <tissue evidence="2">Leaves</tissue>
    </source>
</reference>
<name>A0ABU6QNH5_9FABA</name>
<sequence length="155" mass="18192">MFRNNILDTMHGESQQSSMRISHIGKQNYRSAIDDMWGGLCNVKSIEDVLNAEEHDWCFISRHDRHKKCKNLDDDFYCDNCNKAPEKVELRYKLFAYVSDHFRSMCVVLWDTESTQIVGLNAEKVRNLNKEVTKHRTNSKRIGLRVEDAEYVIFG</sequence>
<evidence type="ECO:0000313" key="3">
    <source>
        <dbReference type="Proteomes" id="UP001341840"/>
    </source>
</evidence>
<comment type="caution">
    <text evidence="2">The sequence shown here is derived from an EMBL/GenBank/DDBJ whole genome shotgun (WGS) entry which is preliminary data.</text>
</comment>
<dbReference type="InterPro" id="IPR012340">
    <property type="entry name" value="NA-bd_OB-fold"/>
</dbReference>
<accession>A0ABU6QNH5</accession>
<dbReference type="EMBL" id="JASCZI010000784">
    <property type="protein sequence ID" value="MED6113377.1"/>
    <property type="molecule type" value="Genomic_DNA"/>
</dbReference>
<dbReference type="Proteomes" id="UP001341840">
    <property type="component" value="Unassembled WGS sequence"/>
</dbReference>
<evidence type="ECO:0000259" key="1">
    <source>
        <dbReference type="Pfam" id="PF08646"/>
    </source>
</evidence>
<feature type="domain" description="Replication factor A C-terminal" evidence="1">
    <location>
        <begin position="67"/>
        <end position="134"/>
    </location>
</feature>
<dbReference type="InterPro" id="IPR013955">
    <property type="entry name" value="Rep_factor-A_C"/>
</dbReference>
<organism evidence="2 3">
    <name type="scientific">Stylosanthes scabra</name>
    <dbReference type="NCBI Taxonomy" id="79078"/>
    <lineage>
        <taxon>Eukaryota</taxon>
        <taxon>Viridiplantae</taxon>
        <taxon>Streptophyta</taxon>
        <taxon>Embryophyta</taxon>
        <taxon>Tracheophyta</taxon>
        <taxon>Spermatophyta</taxon>
        <taxon>Magnoliopsida</taxon>
        <taxon>eudicotyledons</taxon>
        <taxon>Gunneridae</taxon>
        <taxon>Pentapetalae</taxon>
        <taxon>rosids</taxon>
        <taxon>fabids</taxon>
        <taxon>Fabales</taxon>
        <taxon>Fabaceae</taxon>
        <taxon>Papilionoideae</taxon>
        <taxon>50 kb inversion clade</taxon>
        <taxon>dalbergioids sensu lato</taxon>
        <taxon>Dalbergieae</taxon>
        <taxon>Pterocarpus clade</taxon>
        <taxon>Stylosanthes</taxon>
    </lineage>
</organism>
<keyword evidence="3" id="KW-1185">Reference proteome</keyword>
<proteinExistence type="predicted"/>
<dbReference type="Pfam" id="PF08646">
    <property type="entry name" value="Rep_fac-A_C"/>
    <property type="match status" value="1"/>
</dbReference>
<protein>
    <recommendedName>
        <fullName evidence="1">Replication factor A C-terminal domain-containing protein</fullName>
    </recommendedName>
</protein>
<dbReference type="Gene3D" id="2.40.50.140">
    <property type="entry name" value="Nucleic acid-binding proteins"/>
    <property type="match status" value="1"/>
</dbReference>
<dbReference type="SUPFAM" id="SSF50249">
    <property type="entry name" value="Nucleic acid-binding proteins"/>
    <property type="match status" value="1"/>
</dbReference>
<evidence type="ECO:0000313" key="2">
    <source>
        <dbReference type="EMBL" id="MED6113377.1"/>
    </source>
</evidence>